<protein>
    <submittedName>
        <fullName evidence="4">Wall-associated receptor kinase-like 21</fullName>
    </submittedName>
</protein>
<dbReference type="PANTHER" id="PTHR46008">
    <property type="entry name" value="LEAF RUST 10 DISEASE-RESISTANCE LOCUS RECEPTOR-LIKE PROTEIN KINASE-LIKE 1.4"/>
    <property type="match status" value="1"/>
</dbReference>
<evidence type="ECO:0000313" key="4">
    <source>
        <dbReference type="EMBL" id="KAF3330235.1"/>
    </source>
</evidence>
<dbReference type="SUPFAM" id="SSF56112">
    <property type="entry name" value="Protein kinase-like (PK-like)"/>
    <property type="match status" value="1"/>
</dbReference>
<keyword evidence="4" id="KW-0808">Transferase</keyword>
<organism evidence="4 5">
    <name type="scientific">Carex littledalei</name>
    <dbReference type="NCBI Taxonomy" id="544730"/>
    <lineage>
        <taxon>Eukaryota</taxon>
        <taxon>Viridiplantae</taxon>
        <taxon>Streptophyta</taxon>
        <taxon>Embryophyta</taxon>
        <taxon>Tracheophyta</taxon>
        <taxon>Spermatophyta</taxon>
        <taxon>Magnoliopsida</taxon>
        <taxon>Liliopsida</taxon>
        <taxon>Poales</taxon>
        <taxon>Cyperaceae</taxon>
        <taxon>Cyperoideae</taxon>
        <taxon>Cariceae</taxon>
        <taxon>Carex</taxon>
        <taxon>Carex subgen. Euthyceras</taxon>
    </lineage>
</organism>
<dbReference type="EMBL" id="SWLB01000014">
    <property type="protein sequence ID" value="KAF3330235.1"/>
    <property type="molecule type" value="Genomic_DNA"/>
</dbReference>
<proteinExistence type="predicted"/>
<accession>A0A833QPK5</accession>
<dbReference type="Proteomes" id="UP000623129">
    <property type="component" value="Unassembled WGS sequence"/>
</dbReference>
<dbReference type="InterPro" id="IPR011009">
    <property type="entry name" value="Kinase-like_dom_sf"/>
</dbReference>
<dbReference type="PROSITE" id="PS50011">
    <property type="entry name" value="PROTEIN_KINASE_DOM"/>
    <property type="match status" value="1"/>
</dbReference>
<reference evidence="4" key="1">
    <citation type="submission" date="2020-01" db="EMBL/GenBank/DDBJ databases">
        <title>Genome sequence of Kobresia littledalei, the first chromosome-level genome in the family Cyperaceae.</title>
        <authorList>
            <person name="Qu G."/>
        </authorList>
    </citation>
    <scope>NUCLEOTIDE SEQUENCE</scope>
    <source>
        <strain evidence="4">C.B.Clarke</strain>
        <tissue evidence="4">Leaf</tissue>
    </source>
</reference>
<evidence type="ECO:0000259" key="3">
    <source>
        <dbReference type="PROSITE" id="PS50011"/>
    </source>
</evidence>
<keyword evidence="2" id="KW-0067">ATP-binding</keyword>
<dbReference type="GO" id="GO:0004672">
    <property type="term" value="F:protein kinase activity"/>
    <property type="evidence" value="ECO:0007669"/>
    <property type="project" value="InterPro"/>
</dbReference>
<sequence>MQVRVGDFGLSRLLTSADACSTSGSRELICCTGPQGTPGYLDPEYHRSFRLTDKSDVYSFGVVLLELVSGMRAVDVNRDRREMALADYIVGKIQQGQLREVVDPVLVPENVMASVEAVAELAFRCVAGDKDDRPNAREVVEELGRIKGKLCEGWYQK</sequence>
<keyword evidence="1" id="KW-0547">Nucleotide-binding</keyword>
<dbReference type="AlphaFoldDB" id="A0A833QPK5"/>
<gene>
    <name evidence="4" type="ORF">FCM35_KLT05566</name>
</gene>
<feature type="domain" description="Protein kinase" evidence="3">
    <location>
        <begin position="1"/>
        <end position="155"/>
    </location>
</feature>
<dbReference type="PANTHER" id="PTHR46008:SF18">
    <property type="entry name" value="PROTEIN KINASE DOMAIN-CONTAINING PROTEIN"/>
    <property type="match status" value="1"/>
</dbReference>
<name>A0A833QPK5_9POAL</name>
<evidence type="ECO:0000256" key="1">
    <source>
        <dbReference type="ARBA" id="ARBA00022741"/>
    </source>
</evidence>
<dbReference type="GO" id="GO:0005524">
    <property type="term" value="F:ATP binding"/>
    <property type="evidence" value="ECO:0007669"/>
    <property type="project" value="UniProtKB-KW"/>
</dbReference>
<evidence type="ECO:0000256" key="2">
    <source>
        <dbReference type="ARBA" id="ARBA00022840"/>
    </source>
</evidence>
<keyword evidence="4" id="KW-0418">Kinase</keyword>
<keyword evidence="5" id="KW-1185">Reference proteome</keyword>
<dbReference type="InterPro" id="IPR001245">
    <property type="entry name" value="Ser-Thr/Tyr_kinase_cat_dom"/>
</dbReference>
<keyword evidence="4" id="KW-0675">Receptor</keyword>
<comment type="caution">
    <text evidence="4">The sequence shown here is derived from an EMBL/GenBank/DDBJ whole genome shotgun (WGS) entry which is preliminary data.</text>
</comment>
<evidence type="ECO:0000313" key="5">
    <source>
        <dbReference type="Proteomes" id="UP000623129"/>
    </source>
</evidence>
<dbReference type="Pfam" id="PF07714">
    <property type="entry name" value="PK_Tyr_Ser-Thr"/>
    <property type="match status" value="1"/>
</dbReference>
<dbReference type="InterPro" id="IPR000719">
    <property type="entry name" value="Prot_kinase_dom"/>
</dbReference>
<dbReference type="Gene3D" id="1.10.510.10">
    <property type="entry name" value="Transferase(Phosphotransferase) domain 1"/>
    <property type="match status" value="1"/>
</dbReference>
<dbReference type="OrthoDB" id="635774at2759"/>